<keyword evidence="1" id="KW-0812">Transmembrane</keyword>
<gene>
    <name evidence="2" type="ORF">F3J40_11060</name>
</gene>
<name>A0ABX0RCU8_9GAMM</name>
<evidence type="ECO:0000313" key="3">
    <source>
        <dbReference type="Proteomes" id="UP001515683"/>
    </source>
</evidence>
<evidence type="ECO:0000256" key="1">
    <source>
        <dbReference type="SAM" id="Phobius"/>
    </source>
</evidence>
<organism evidence="2 3">
    <name type="scientific">Candidatus Pantoea multigeneris</name>
    <dbReference type="NCBI Taxonomy" id="2608357"/>
    <lineage>
        <taxon>Bacteria</taxon>
        <taxon>Pseudomonadati</taxon>
        <taxon>Pseudomonadota</taxon>
        <taxon>Gammaproteobacteria</taxon>
        <taxon>Enterobacterales</taxon>
        <taxon>Erwiniaceae</taxon>
        <taxon>Pantoea</taxon>
    </lineage>
</organism>
<feature type="transmembrane region" description="Helical" evidence="1">
    <location>
        <begin position="21"/>
        <end position="44"/>
    </location>
</feature>
<protein>
    <submittedName>
        <fullName evidence="2">Uncharacterized protein</fullName>
    </submittedName>
</protein>
<feature type="transmembrane region" description="Helical" evidence="1">
    <location>
        <begin position="56"/>
        <end position="76"/>
    </location>
</feature>
<feature type="transmembrane region" description="Helical" evidence="1">
    <location>
        <begin position="201"/>
        <end position="224"/>
    </location>
</feature>
<reference evidence="2 3" key="1">
    <citation type="journal article" date="2019" name="bioRxiv">
        <title>Bacteria contribute to plant secondary compound degradation in a generalist herbivore system.</title>
        <authorList>
            <person name="Francoeur C.B."/>
            <person name="Khadempour L."/>
            <person name="Moreira-Soto R.D."/>
            <person name="Gotting K."/>
            <person name="Book A.J."/>
            <person name="Pinto-Tomas A.A."/>
            <person name="Keefover-Ring K."/>
            <person name="Currie C.R."/>
        </authorList>
    </citation>
    <scope>NUCLEOTIDE SEQUENCE [LARGE SCALE GENOMIC DNA]</scope>
    <source>
        <strain evidence="2">Acro-835</strain>
    </source>
</reference>
<keyword evidence="1" id="KW-1133">Transmembrane helix</keyword>
<dbReference type="Proteomes" id="UP001515683">
    <property type="component" value="Unassembled WGS sequence"/>
</dbReference>
<feature type="transmembrane region" description="Helical" evidence="1">
    <location>
        <begin position="236"/>
        <end position="255"/>
    </location>
</feature>
<accession>A0ABX0RCU8</accession>
<dbReference type="EMBL" id="VWXF01000004">
    <property type="protein sequence ID" value="NIF22136.1"/>
    <property type="molecule type" value="Genomic_DNA"/>
</dbReference>
<sequence length="309" mass="33890">MTFSPLDDQLTQPAVRRSWTAFSLNLVLMLVTLLWLAFALTALYDAREIHFFRNTPLIFWLMASSGTLLLLVTLVFEPLLKRIKAHGLAIILLALTLIAGTTWSSKVWVLHFISDRVAEMTSTQKSTVFGVNKLLANKSLPELAAIFGVKDQTVPDGELLALRSLQLASGVTTPLKARPLKWDRETERQVMGLIYSSGLTVALGSVLILLNALSLILLAGRLIATLLPQQERRVRLASLGITLIAGLGLYSSLMAQQSALTASAHYQTFATSLAQVQGEGEVRLATFAIHAQGHLLPLAERMEEQLNPR</sequence>
<keyword evidence="1" id="KW-0472">Membrane</keyword>
<evidence type="ECO:0000313" key="2">
    <source>
        <dbReference type="EMBL" id="NIF22136.1"/>
    </source>
</evidence>
<keyword evidence="3" id="KW-1185">Reference proteome</keyword>
<proteinExistence type="predicted"/>
<dbReference type="RefSeq" id="WP_167014576.1">
    <property type="nucleotide sequence ID" value="NZ_VWXF01000004.1"/>
</dbReference>
<comment type="caution">
    <text evidence="2">The sequence shown here is derived from an EMBL/GenBank/DDBJ whole genome shotgun (WGS) entry which is preliminary data.</text>
</comment>
<feature type="transmembrane region" description="Helical" evidence="1">
    <location>
        <begin position="88"/>
        <end position="113"/>
    </location>
</feature>